<evidence type="ECO:0000259" key="8">
    <source>
        <dbReference type="Pfam" id="PF02879"/>
    </source>
</evidence>
<dbReference type="Proteomes" id="UP000007468">
    <property type="component" value="Chromosome"/>
</dbReference>
<accession>D6GTA2</accession>
<dbReference type="InterPro" id="IPR005841">
    <property type="entry name" value="Alpha-D-phosphohexomutase_SF"/>
</dbReference>
<dbReference type="InterPro" id="IPR016055">
    <property type="entry name" value="A-D-PHexomutase_a/b/a-I/II/III"/>
</dbReference>
<dbReference type="OrthoDB" id="9806956at2"/>
<dbReference type="eggNOG" id="COG1109">
    <property type="taxonomic scope" value="Bacteria"/>
</dbReference>
<comment type="cofactor">
    <cofactor evidence="1">
        <name>Mg(2+)</name>
        <dbReference type="ChEBI" id="CHEBI:18420"/>
    </cofactor>
</comment>
<dbReference type="GO" id="GO:0005975">
    <property type="term" value="P:carbohydrate metabolic process"/>
    <property type="evidence" value="ECO:0007669"/>
    <property type="project" value="InterPro"/>
</dbReference>
<dbReference type="PANTHER" id="PTHR42946">
    <property type="entry name" value="PHOSPHOHEXOSE MUTASE"/>
    <property type="match status" value="1"/>
</dbReference>
<dbReference type="SUPFAM" id="SSF53738">
    <property type="entry name" value="Phosphoglucomutase, first 3 domains"/>
    <property type="match status" value="3"/>
</dbReference>
<evidence type="ECO:0000256" key="3">
    <source>
        <dbReference type="ARBA" id="ARBA00022553"/>
    </source>
</evidence>
<evidence type="ECO:0000259" key="9">
    <source>
        <dbReference type="Pfam" id="PF02880"/>
    </source>
</evidence>
<evidence type="ECO:0000256" key="6">
    <source>
        <dbReference type="ARBA" id="ARBA00023235"/>
    </source>
</evidence>
<feature type="domain" description="Alpha-D-phosphohexomutase alpha/beta/alpha" evidence="8">
    <location>
        <begin position="166"/>
        <end position="270"/>
    </location>
</feature>
<keyword evidence="4" id="KW-0479">Metal-binding</keyword>
<evidence type="ECO:0000259" key="7">
    <source>
        <dbReference type="Pfam" id="PF02878"/>
    </source>
</evidence>
<dbReference type="PRINTS" id="PR00509">
    <property type="entry name" value="PGMPMM"/>
</dbReference>
<dbReference type="EMBL" id="CP002390">
    <property type="protein sequence ID" value="EFE28087.2"/>
    <property type="molecule type" value="Genomic_DNA"/>
</dbReference>
<dbReference type="Gene3D" id="3.30.310.50">
    <property type="entry name" value="Alpha-D-phosphohexomutase, C-terminal domain"/>
    <property type="match status" value="1"/>
</dbReference>
<proteinExistence type="inferred from homology"/>
<dbReference type="KEGG" id="faa:HMPREF0389_01340"/>
<organism evidence="10 11">
    <name type="scientific">Filifactor alocis (strain ATCC 35896 / CCUG 47790 / D40 B5)</name>
    <name type="common">Fusobacterium alocis</name>
    <dbReference type="NCBI Taxonomy" id="546269"/>
    <lineage>
        <taxon>Bacteria</taxon>
        <taxon>Bacillati</taxon>
        <taxon>Bacillota</taxon>
        <taxon>Clostridia</taxon>
        <taxon>Peptostreptococcales</taxon>
        <taxon>Filifactoraceae</taxon>
        <taxon>Filifactor</taxon>
    </lineage>
</organism>
<dbReference type="Pfam" id="PF02880">
    <property type="entry name" value="PGM_PMM_III"/>
    <property type="match status" value="1"/>
</dbReference>
<evidence type="ECO:0000313" key="11">
    <source>
        <dbReference type="Proteomes" id="UP000007468"/>
    </source>
</evidence>
<keyword evidence="11" id="KW-1185">Reference proteome</keyword>
<dbReference type="InterPro" id="IPR005845">
    <property type="entry name" value="A-D-PHexomutase_a/b/a-II"/>
</dbReference>
<keyword evidence="6" id="KW-0413">Isomerase</keyword>
<gene>
    <name evidence="10" type="ordered locus">HMPREF0389_01340</name>
</gene>
<dbReference type="AlphaFoldDB" id="D6GTA2"/>
<evidence type="ECO:0000256" key="4">
    <source>
        <dbReference type="ARBA" id="ARBA00022723"/>
    </source>
</evidence>
<dbReference type="STRING" id="546269.HMPREF0389_01340"/>
<evidence type="ECO:0000256" key="2">
    <source>
        <dbReference type="ARBA" id="ARBA00010231"/>
    </source>
</evidence>
<dbReference type="Gene3D" id="3.40.120.10">
    <property type="entry name" value="Alpha-D-Glucose-1,6-Bisphosphate, subunit A, domain 3"/>
    <property type="match status" value="3"/>
</dbReference>
<dbReference type="GO" id="GO:0004615">
    <property type="term" value="F:phosphomannomutase activity"/>
    <property type="evidence" value="ECO:0007669"/>
    <property type="project" value="TreeGrafter"/>
</dbReference>
<dbReference type="PANTHER" id="PTHR42946:SF1">
    <property type="entry name" value="PHOSPHOGLUCOMUTASE (ALPHA-D-GLUCOSE-1,6-BISPHOSPHATE-DEPENDENT)"/>
    <property type="match status" value="1"/>
</dbReference>
<comment type="similarity">
    <text evidence="2">Belongs to the phosphohexose mutase family.</text>
</comment>
<name>D6GTA2_FILAD</name>
<dbReference type="SUPFAM" id="SSF55957">
    <property type="entry name" value="Phosphoglucomutase, C-terminal domain"/>
    <property type="match status" value="1"/>
</dbReference>
<reference evidence="11" key="1">
    <citation type="submission" date="2010-12" db="EMBL/GenBank/DDBJ databases">
        <title>The genome sequence of Filifactor alocis strain ATCC 35896.</title>
        <authorList>
            <consortium name="The Broad Institute Genome Sequencing Platform"/>
            <person name="Ward D."/>
            <person name="Earl A."/>
            <person name="Feldgarden M."/>
            <person name="Young S.K."/>
            <person name="Gargeya S."/>
            <person name="Zeng Q."/>
            <person name="Alvarado L."/>
            <person name="Berlin A."/>
            <person name="Bochicchio J."/>
            <person name="Chapman S.B."/>
            <person name="Chen Z."/>
            <person name="Freedman E."/>
            <person name="Gellesch M."/>
            <person name="Goldberg J."/>
            <person name="Griggs A."/>
            <person name="Gujja S."/>
            <person name="Heilman E."/>
            <person name="Heiman D."/>
            <person name="Howarth C."/>
            <person name="Mehta T."/>
            <person name="Neiman D."/>
            <person name="Pearson M."/>
            <person name="Roberts A."/>
            <person name="Saif S."/>
            <person name="Shea T."/>
            <person name="Shenoy N."/>
            <person name="Sisk P."/>
            <person name="Stolte C."/>
            <person name="Sykes S."/>
            <person name="White J."/>
            <person name="Yandava C."/>
            <person name="Izard J."/>
            <person name="Blanton J.M."/>
            <person name="Baranova O.V."/>
            <person name="Tanner A.C."/>
            <person name="Dewhirst F.E."/>
            <person name="Haas B."/>
            <person name="Nusbaum C."/>
            <person name="Birren B."/>
        </authorList>
    </citation>
    <scope>NUCLEOTIDE SEQUENCE [LARGE SCALE GENOMIC DNA]</scope>
    <source>
        <strain evidence="11">ATCC 35896 / D40 B5</strain>
    </source>
</reference>
<dbReference type="InterPro" id="IPR005846">
    <property type="entry name" value="A-D-PHexomutase_a/b/a-III"/>
</dbReference>
<protein>
    <submittedName>
        <fullName evidence="10">Phosphoglucomutase/phosphomannomutase, alpha/beta/alpha domain II</fullName>
    </submittedName>
</protein>
<dbReference type="InterPro" id="IPR050060">
    <property type="entry name" value="Phosphoglucosamine_mutase"/>
</dbReference>
<dbReference type="Pfam" id="PF02879">
    <property type="entry name" value="PGM_PMM_II"/>
    <property type="match status" value="1"/>
</dbReference>
<dbReference type="FunFam" id="3.40.120.10:FF:000010">
    <property type="entry name" value="phosphomannomutase/phosphoglucomutase isoform X1"/>
    <property type="match status" value="1"/>
</dbReference>
<evidence type="ECO:0000313" key="10">
    <source>
        <dbReference type="EMBL" id="EFE28087.2"/>
    </source>
</evidence>
<dbReference type="CDD" id="cd03089">
    <property type="entry name" value="PMM_PGM"/>
    <property type="match status" value="1"/>
</dbReference>
<dbReference type="Pfam" id="PF02878">
    <property type="entry name" value="PGM_PMM_I"/>
    <property type="match status" value="1"/>
</dbReference>
<evidence type="ECO:0000256" key="5">
    <source>
        <dbReference type="ARBA" id="ARBA00022842"/>
    </source>
</evidence>
<dbReference type="InterPro" id="IPR036900">
    <property type="entry name" value="A-D-PHexomutase_C_sf"/>
</dbReference>
<sequence length="495" mass="54962">MTTLLHLQNGTDIRGIALENENGLPVTLSQASTQAIAIGFINWLTKTQTSFHSPMTLSIGTDSRLSGSQLKEWLTEVFVSYGIHVIDVGLATTPAMFMSTVFPSYQSDAAIMITASHLPYFYNGFKFFTKDGGLEKHDITYILNHSDTTSFPKGKSSISKRNLIADYSAHLIQKIKEETNCALPLKGVHIIVDAGNGAGGFFVEQILTPLGADTTGSQFLEPNGLFPNHIPNPENKEAMHSVSYAVTKHHADLGIIFDTDVDRAAIVLSDGKEVNRNRFIALLSAITLEEHPQSVIVTDSVTSSGLAEFIQAHGGIHHRFKRGYRNVINEGIRINRETDKPCYLAIETSGHGAMAENSFLDDGAYLVAKILISLSKWKQSGLTIEQILSSLKEPAEEKEYRIPILHKNFKDYATAILSDLQEYILNHKNYSVAPKNYEGLKILTPTGWFLIRISLHEPLLVLNMESNTEGGIQKDLEILYEFFANYKYLNQNVLK</sequence>
<keyword evidence="5" id="KW-0460">Magnesium</keyword>
<evidence type="ECO:0000256" key="1">
    <source>
        <dbReference type="ARBA" id="ARBA00001946"/>
    </source>
</evidence>
<dbReference type="HOGENOM" id="CLU_016950_6_0_9"/>
<dbReference type="PATRIC" id="fig|546269.5.peg.1660"/>
<feature type="domain" description="Alpha-D-phosphohexomutase alpha/beta/alpha" evidence="7">
    <location>
        <begin position="10"/>
        <end position="140"/>
    </location>
</feature>
<dbReference type="InterPro" id="IPR005844">
    <property type="entry name" value="A-D-PHexomutase_a/b/a-I"/>
</dbReference>
<keyword evidence="3" id="KW-0597">Phosphoprotein</keyword>
<dbReference type="GO" id="GO:0046872">
    <property type="term" value="F:metal ion binding"/>
    <property type="evidence" value="ECO:0007669"/>
    <property type="project" value="UniProtKB-KW"/>
</dbReference>
<feature type="domain" description="Alpha-D-phosphohexomutase alpha/beta/alpha" evidence="9">
    <location>
        <begin position="277"/>
        <end position="388"/>
    </location>
</feature>
<dbReference type="RefSeq" id="WP_014263108.1">
    <property type="nucleotide sequence ID" value="NC_016630.1"/>
</dbReference>